<evidence type="ECO:0000256" key="5">
    <source>
        <dbReference type="ARBA" id="ARBA00022490"/>
    </source>
</evidence>
<dbReference type="GO" id="GO:0051028">
    <property type="term" value="P:mRNA transport"/>
    <property type="evidence" value="ECO:0007669"/>
    <property type="project" value="UniProtKB-KW"/>
</dbReference>
<dbReference type="PROSITE" id="PS50102">
    <property type="entry name" value="RRM"/>
    <property type="match status" value="1"/>
</dbReference>
<evidence type="ECO:0000256" key="7">
    <source>
        <dbReference type="ARBA" id="ARBA00022816"/>
    </source>
</evidence>
<keyword evidence="10" id="KW-0866">Nonsense-mediated mRNA decay</keyword>
<keyword evidence="11" id="KW-0508">mRNA splicing</keyword>
<protein>
    <recommendedName>
        <fullName evidence="13">RNA-binding protein 8A</fullName>
    </recommendedName>
</protein>
<dbReference type="CDD" id="cd12324">
    <property type="entry name" value="RRM_RBM8"/>
    <property type="match status" value="1"/>
</dbReference>
<comment type="caution">
    <text evidence="17">The sequence shown here is derived from an EMBL/GenBank/DDBJ whole genome shotgun (WGS) entry which is preliminary data.</text>
</comment>
<dbReference type="InterPro" id="IPR008111">
    <property type="entry name" value="RNA-bd_8"/>
</dbReference>
<dbReference type="GO" id="GO:0003729">
    <property type="term" value="F:mRNA binding"/>
    <property type="evidence" value="ECO:0007669"/>
    <property type="project" value="InterPro"/>
</dbReference>
<comment type="similarity">
    <text evidence="3">Belongs to the RBM8A family.</text>
</comment>
<name>A0A9Q0HGB4_9POAL</name>
<feature type="region of interest" description="Disordered" evidence="15">
    <location>
        <begin position="217"/>
        <end position="240"/>
    </location>
</feature>
<dbReference type="FunFam" id="3.30.70.330:FF:000525">
    <property type="entry name" value="RNA-binding protein 8A"/>
    <property type="match status" value="1"/>
</dbReference>
<feature type="domain" description="RRM" evidence="16">
    <location>
        <begin position="132"/>
        <end position="211"/>
    </location>
</feature>
<dbReference type="GO" id="GO:0005737">
    <property type="term" value="C:cytoplasm"/>
    <property type="evidence" value="ECO:0007669"/>
    <property type="project" value="UniProtKB-SubCell"/>
</dbReference>
<dbReference type="InterPro" id="IPR012677">
    <property type="entry name" value="Nucleotide-bd_a/b_plait_sf"/>
</dbReference>
<dbReference type="Gene3D" id="3.30.70.330">
    <property type="match status" value="1"/>
</dbReference>
<evidence type="ECO:0000256" key="15">
    <source>
        <dbReference type="SAM" id="MobiDB-lite"/>
    </source>
</evidence>
<feature type="compositionally biased region" description="Basic and acidic residues" evidence="15">
    <location>
        <begin position="91"/>
        <end position="101"/>
    </location>
</feature>
<dbReference type="SMART" id="SM00360">
    <property type="entry name" value="RRM"/>
    <property type="match status" value="1"/>
</dbReference>
<keyword evidence="4" id="KW-0813">Transport</keyword>
<keyword evidence="12" id="KW-0539">Nucleus</keyword>
<keyword evidence="6" id="KW-0507">mRNA processing</keyword>
<feature type="compositionally biased region" description="Acidic residues" evidence="15">
    <location>
        <begin position="28"/>
        <end position="44"/>
    </location>
</feature>
<dbReference type="GO" id="GO:0006397">
    <property type="term" value="P:mRNA processing"/>
    <property type="evidence" value="ECO:0007669"/>
    <property type="project" value="UniProtKB-KW"/>
</dbReference>
<evidence type="ECO:0000259" key="16">
    <source>
        <dbReference type="PROSITE" id="PS50102"/>
    </source>
</evidence>
<dbReference type="Pfam" id="PF00076">
    <property type="entry name" value="RRM_1"/>
    <property type="match status" value="1"/>
</dbReference>
<sequence>MRMHPNPIEREREKEKERMAANANAEVEAVDFDSDDEDLMDDDSQAAPTPADNDSHAAPTPPKLRSAITQAQAQAQAHAHAQGPRKTKGRGFRDRDDERSSSRFANANPNARDFDSLTSDGGPGPQRSIEGWIILVTGVHEEAQEEDLHNAFGEFGQVKNLHLNLDRRTGFVKGYALIEYERYEEADAAIKTMDATHDLFNQSIHVDWAFSNGPAFTNGTAASKRRNPRRRSRTPPRRRY</sequence>
<dbReference type="InterPro" id="IPR000504">
    <property type="entry name" value="RRM_dom"/>
</dbReference>
<evidence type="ECO:0000256" key="11">
    <source>
        <dbReference type="ARBA" id="ARBA00023187"/>
    </source>
</evidence>
<evidence type="ECO:0000256" key="6">
    <source>
        <dbReference type="ARBA" id="ARBA00022664"/>
    </source>
</evidence>
<keyword evidence="18" id="KW-1185">Reference proteome</keyword>
<evidence type="ECO:0000256" key="9">
    <source>
        <dbReference type="ARBA" id="ARBA00022884"/>
    </source>
</evidence>
<keyword evidence="7" id="KW-0509">mRNA transport</keyword>
<dbReference type="AlphaFoldDB" id="A0A9Q0HGB4"/>
<dbReference type="EMBL" id="JAMQYH010000005">
    <property type="protein sequence ID" value="KAJ1686352.1"/>
    <property type="molecule type" value="Genomic_DNA"/>
</dbReference>
<evidence type="ECO:0000256" key="12">
    <source>
        <dbReference type="ARBA" id="ARBA00023242"/>
    </source>
</evidence>
<dbReference type="OrthoDB" id="15688at2759"/>
<dbReference type="GO" id="GO:0008380">
    <property type="term" value="P:RNA splicing"/>
    <property type="evidence" value="ECO:0007669"/>
    <property type="project" value="UniProtKB-KW"/>
</dbReference>
<keyword evidence="8" id="KW-0810">Translation regulation</keyword>
<feature type="compositionally biased region" description="Low complexity" evidence="15">
    <location>
        <begin position="70"/>
        <end position="82"/>
    </location>
</feature>
<dbReference type="InterPro" id="IPR033744">
    <property type="entry name" value="RRM_RBM8"/>
</dbReference>
<accession>A0A9Q0HGB4</accession>
<reference evidence="17" key="1">
    <citation type="journal article" date="2022" name="Cell">
        <title>Repeat-based holocentromeres influence genome architecture and karyotype evolution.</title>
        <authorList>
            <person name="Hofstatter P.G."/>
            <person name="Thangavel G."/>
            <person name="Lux T."/>
            <person name="Neumann P."/>
            <person name="Vondrak T."/>
            <person name="Novak P."/>
            <person name="Zhang M."/>
            <person name="Costa L."/>
            <person name="Castellani M."/>
            <person name="Scott A."/>
            <person name="Toegelov H."/>
            <person name="Fuchs J."/>
            <person name="Mata-Sucre Y."/>
            <person name="Dias Y."/>
            <person name="Vanzela A.L.L."/>
            <person name="Huettel B."/>
            <person name="Almeida C.C.S."/>
            <person name="Simkova H."/>
            <person name="Souza G."/>
            <person name="Pedrosa-Harand A."/>
            <person name="Macas J."/>
            <person name="Mayer K.F.X."/>
            <person name="Houben A."/>
            <person name="Marques A."/>
        </authorList>
    </citation>
    <scope>NUCLEOTIDE SEQUENCE</scope>
    <source>
        <strain evidence="17">RhyBre1mFocal</strain>
    </source>
</reference>
<evidence type="ECO:0000256" key="13">
    <source>
        <dbReference type="ARBA" id="ARBA00077711"/>
    </source>
</evidence>
<evidence type="ECO:0000256" key="14">
    <source>
        <dbReference type="PROSITE-ProRule" id="PRU00176"/>
    </source>
</evidence>
<evidence type="ECO:0000256" key="10">
    <source>
        <dbReference type="ARBA" id="ARBA00023161"/>
    </source>
</evidence>
<evidence type="ECO:0000256" key="2">
    <source>
        <dbReference type="ARBA" id="ARBA00004496"/>
    </source>
</evidence>
<dbReference type="GO" id="GO:0006417">
    <property type="term" value="P:regulation of translation"/>
    <property type="evidence" value="ECO:0007669"/>
    <property type="project" value="UniProtKB-KW"/>
</dbReference>
<dbReference type="PANTHER" id="PTHR45894">
    <property type="entry name" value="RNA-BINDING PROTEIN 8A"/>
    <property type="match status" value="1"/>
</dbReference>
<dbReference type="GO" id="GO:0000184">
    <property type="term" value="P:nuclear-transcribed mRNA catabolic process, nonsense-mediated decay"/>
    <property type="evidence" value="ECO:0007669"/>
    <property type="project" value="UniProtKB-KW"/>
</dbReference>
<feature type="region of interest" description="Disordered" evidence="15">
    <location>
        <begin position="1"/>
        <end position="125"/>
    </location>
</feature>
<dbReference type="InterPro" id="IPR035979">
    <property type="entry name" value="RBD_domain_sf"/>
</dbReference>
<evidence type="ECO:0000313" key="18">
    <source>
        <dbReference type="Proteomes" id="UP001151287"/>
    </source>
</evidence>
<comment type="subcellular location">
    <subcellularLocation>
        <location evidence="2">Cytoplasm</location>
    </subcellularLocation>
    <subcellularLocation>
        <location evidence="1">Nucleus</location>
    </subcellularLocation>
</comment>
<evidence type="ECO:0000256" key="4">
    <source>
        <dbReference type="ARBA" id="ARBA00022448"/>
    </source>
</evidence>
<evidence type="ECO:0000256" key="1">
    <source>
        <dbReference type="ARBA" id="ARBA00004123"/>
    </source>
</evidence>
<evidence type="ECO:0000256" key="8">
    <source>
        <dbReference type="ARBA" id="ARBA00022845"/>
    </source>
</evidence>
<dbReference type="Proteomes" id="UP001151287">
    <property type="component" value="Unassembled WGS sequence"/>
</dbReference>
<keyword evidence="9 14" id="KW-0694">RNA-binding</keyword>
<keyword evidence="5" id="KW-0963">Cytoplasm</keyword>
<evidence type="ECO:0000256" key="3">
    <source>
        <dbReference type="ARBA" id="ARBA00007987"/>
    </source>
</evidence>
<dbReference type="SUPFAM" id="SSF54928">
    <property type="entry name" value="RNA-binding domain, RBD"/>
    <property type="match status" value="1"/>
</dbReference>
<organism evidence="17 18">
    <name type="scientific">Rhynchospora breviuscula</name>
    <dbReference type="NCBI Taxonomy" id="2022672"/>
    <lineage>
        <taxon>Eukaryota</taxon>
        <taxon>Viridiplantae</taxon>
        <taxon>Streptophyta</taxon>
        <taxon>Embryophyta</taxon>
        <taxon>Tracheophyta</taxon>
        <taxon>Spermatophyta</taxon>
        <taxon>Magnoliopsida</taxon>
        <taxon>Liliopsida</taxon>
        <taxon>Poales</taxon>
        <taxon>Cyperaceae</taxon>
        <taxon>Cyperoideae</taxon>
        <taxon>Rhynchosporeae</taxon>
        <taxon>Rhynchospora</taxon>
    </lineage>
</organism>
<feature type="compositionally biased region" description="Basic and acidic residues" evidence="15">
    <location>
        <begin position="7"/>
        <end position="19"/>
    </location>
</feature>
<dbReference type="GO" id="GO:0005634">
    <property type="term" value="C:nucleus"/>
    <property type="evidence" value="ECO:0007669"/>
    <property type="project" value="UniProtKB-SubCell"/>
</dbReference>
<feature type="compositionally biased region" description="Basic residues" evidence="15">
    <location>
        <begin position="223"/>
        <end position="240"/>
    </location>
</feature>
<gene>
    <name evidence="17" type="ORF">LUZ63_017742</name>
</gene>
<evidence type="ECO:0000313" key="17">
    <source>
        <dbReference type="EMBL" id="KAJ1686352.1"/>
    </source>
</evidence>
<proteinExistence type="inferred from homology"/>